<dbReference type="InterPro" id="IPR007349">
    <property type="entry name" value="DUF418"/>
</dbReference>
<organism evidence="4 5">
    <name type="scientific">Corynebacterium ulcerans</name>
    <dbReference type="NCBI Taxonomy" id="65058"/>
    <lineage>
        <taxon>Bacteria</taxon>
        <taxon>Bacillati</taxon>
        <taxon>Actinomycetota</taxon>
        <taxon>Actinomycetes</taxon>
        <taxon>Mycobacteriales</taxon>
        <taxon>Corynebacteriaceae</taxon>
        <taxon>Corynebacterium</taxon>
    </lineage>
</organism>
<keyword evidence="2" id="KW-0812">Transmembrane</keyword>
<dbReference type="Proteomes" id="UP000248741">
    <property type="component" value="Chromosome 1"/>
</dbReference>
<keyword evidence="2" id="KW-1133">Transmembrane helix</keyword>
<feature type="transmembrane region" description="Helical" evidence="2">
    <location>
        <begin position="38"/>
        <end position="57"/>
    </location>
</feature>
<sequence>METKNRIIGLDLARAVAIIGMIITHVAELTWVGKTLSVGIASSLFAVVAGMTMVVISDKPGKTTYLRLITRGLLVLLIGVALVSFAHKIQIILIIMGASIALLFWVPKIRLQYQVMLFIALMLAAATEHSLVDIYSPYSMLGWLTYMVAGMILFQVLHNNKNRLIWGIGGAIVAAIGLYVRLNVETPLFFSAVGHTGGLGNILLCVGSSTAFVALCLFLGENVNAKILKPLTTFGAMSLTMYVAHVASAEYVIKHIVETSNVFVLISIIVGIVFAVVWAKLFKRGPIESIVRYLIQLIVPSPSKFPADSASASSTTDEVKQAAAK</sequence>
<dbReference type="EMBL" id="LS483400">
    <property type="protein sequence ID" value="SQG53209.1"/>
    <property type="molecule type" value="Genomic_DNA"/>
</dbReference>
<keyword evidence="2" id="KW-0472">Membrane</keyword>
<dbReference type="AlphaFoldDB" id="A0ABD7MVD4"/>
<feature type="transmembrane region" description="Helical" evidence="2">
    <location>
        <begin position="113"/>
        <end position="132"/>
    </location>
</feature>
<feature type="transmembrane region" description="Helical" evidence="2">
    <location>
        <begin position="64"/>
        <end position="83"/>
    </location>
</feature>
<evidence type="ECO:0000256" key="1">
    <source>
        <dbReference type="SAM" id="MobiDB-lite"/>
    </source>
</evidence>
<feature type="region of interest" description="Disordered" evidence="1">
    <location>
        <begin position="304"/>
        <end position="325"/>
    </location>
</feature>
<proteinExistence type="predicted"/>
<evidence type="ECO:0000313" key="5">
    <source>
        <dbReference type="Proteomes" id="UP000248741"/>
    </source>
</evidence>
<feature type="transmembrane region" description="Helical" evidence="2">
    <location>
        <begin position="12"/>
        <end position="32"/>
    </location>
</feature>
<feature type="transmembrane region" description="Helical" evidence="2">
    <location>
        <begin position="200"/>
        <end position="219"/>
    </location>
</feature>
<accession>A0ABD7MVD4</accession>
<protein>
    <submittedName>
        <fullName evidence="4">Membrane protein</fullName>
    </submittedName>
</protein>
<evidence type="ECO:0000256" key="2">
    <source>
        <dbReference type="SAM" id="Phobius"/>
    </source>
</evidence>
<feature type="transmembrane region" description="Helical" evidence="2">
    <location>
        <begin position="164"/>
        <end position="180"/>
    </location>
</feature>
<feature type="transmembrane region" description="Helical" evidence="2">
    <location>
        <begin position="138"/>
        <end position="157"/>
    </location>
</feature>
<feature type="domain" description="DUF418" evidence="3">
    <location>
        <begin position="158"/>
        <end position="295"/>
    </location>
</feature>
<feature type="compositionally biased region" description="Low complexity" evidence="1">
    <location>
        <begin position="307"/>
        <end position="316"/>
    </location>
</feature>
<name>A0ABD7MVD4_CORUL</name>
<dbReference type="RefSeq" id="WP_145955124.1">
    <property type="nucleotide sequence ID" value="NZ_CP068134.1"/>
</dbReference>
<gene>
    <name evidence="4" type="ORF">NCTC7908_02119</name>
</gene>
<feature type="transmembrane region" description="Helical" evidence="2">
    <location>
        <begin position="89"/>
        <end position="106"/>
    </location>
</feature>
<dbReference type="Pfam" id="PF04235">
    <property type="entry name" value="DUF418"/>
    <property type="match status" value="1"/>
</dbReference>
<evidence type="ECO:0000313" key="4">
    <source>
        <dbReference type="EMBL" id="SQG53209.1"/>
    </source>
</evidence>
<feature type="transmembrane region" description="Helical" evidence="2">
    <location>
        <begin position="231"/>
        <end position="253"/>
    </location>
</feature>
<evidence type="ECO:0000259" key="3">
    <source>
        <dbReference type="Pfam" id="PF04235"/>
    </source>
</evidence>
<feature type="transmembrane region" description="Helical" evidence="2">
    <location>
        <begin position="259"/>
        <end position="282"/>
    </location>
</feature>
<reference evidence="4 5" key="1">
    <citation type="submission" date="2018-06" db="EMBL/GenBank/DDBJ databases">
        <authorList>
            <consortium name="Pathogen Informatics"/>
            <person name="Doyle S."/>
        </authorList>
    </citation>
    <scope>NUCLEOTIDE SEQUENCE [LARGE SCALE GENOMIC DNA]</scope>
    <source>
        <strain evidence="4 5">NCTC7908</strain>
    </source>
</reference>